<gene>
    <name evidence="1" type="ORF">GCM10022386_15770</name>
</gene>
<keyword evidence="2" id="KW-1185">Reference proteome</keyword>
<name>A0ABP7TWR6_9FLAO</name>
<sequence>MGHGCKSKKLKSITESKMDSKFLAVNSAIDFKKAIFDSSKIKINYYEKLDFSSFVVFCFDDCFRTGNLDDSS</sequence>
<dbReference type="EMBL" id="BAABCR010000015">
    <property type="protein sequence ID" value="GAA4032431.1"/>
    <property type="molecule type" value="Genomic_DNA"/>
</dbReference>
<evidence type="ECO:0000313" key="2">
    <source>
        <dbReference type="Proteomes" id="UP001500968"/>
    </source>
</evidence>
<protein>
    <submittedName>
        <fullName evidence="1">Uncharacterized protein</fullName>
    </submittedName>
</protein>
<proteinExistence type="predicted"/>
<reference evidence="2" key="1">
    <citation type="journal article" date="2019" name="Int. J. Syst. Evol. Microbiol.">
        <title>The Global Catalogue of Microorganisms (GCM) 10K type strain sequencing project: providing services to taxonomists for standard genome sequencing and annotation.</title>
        <authorList>
            <consortium name="The Broad Institute Genomics Platform"/>
            <consortium name="The Broad Institute Genome Sequencing Center for Infectious Disease"/>
            <person name="Wu L."/>
            <person name="Ma J."/>
        </authorList>
    </citation>
    <scope>NUCLEOTIDE SEQUENCE [LARGE SCALE GENOMIC DNA]</scope>
    <source>
        <strain evidence="2">JCM 17064</strain>
    </source>
</reference>
<evidence type="ECO:0000313" key="1">
    <source>
        <dbReference type="EMBL" id="GAA4032431.1"/>
    </source>
</evidence>
<dbReference type="Proteomes" id="UP001500968">
    <property type="component" value="Unassembled WGS sequence"/>
</dbReference>
<comment type="caution">
    <text evidence="1">The sequence shown here is derived from an EMBL/GenBank/DDBJ whole genome shotgun (WGS) entry which is preliminary data.</text>
</comment>
<accession>A0ABP7TWR6</accession>
<organism evidence="1 2">
    <name type="scientific">Flavobacterium cheonhonense</name>
    <dbReference type="NCBI Taxonomy" id="706185"/>
    <lineage>
        <taxon>Bacteria</taxon>
        <taxon>Pseudomonadati</taxon>
        <taxon>Bacteroidota</taxon>
        <taxon>Flavobacteriia</taxon>
        <taxon>Flavobacteriales</taxon>
        <taxon>Flavobacteriaceae</taxon>
        <taxon>Flavobacterium</taxon>
    </lineage>
</organism>